<dbReference type="STRING" id="1797545.A3B15_00235"/>
<reference evidence="8 9" key="1">
    <citation type="journal article" date="2016" name="Nat. Commun.">
        <title>Thousands of microbial genomes shed light on interconnected biogeochemical processes in an aquifer system.</title>
        <authorList>
            <person name="Anantharaman K."/>
            <person name="Brown C.T."/>
            <person name="Hug L.A."/>
            <person name="Sharon I."/>
            <person name="Castelle C.J."/>
            <person name="Probst A.J."/>
            <person name="Thomas B.C."/>
            <person name="Singh A."/>
            <person name="Wilkins M.J."/>
            <person name="Karaoz U."/>
            <person name="Brodie E.L."/>
            <person name="Williams K.H."/>
            <person name="Hubbard S.S."/>
            <person name="Banfield J.F."/>
        </authorList>
    </citation>
    <scope>NUCLEOTIDE SEQUENCE [LARGE SCALE GENOMIC DNA]</scope>
</reference>
<dbReference type="GO" id="GO:0005840">
    <property type="term" value="C:ribosome"/>
    <property type="evidence" value="ECO:0007669"/>
    <property type="project" value="UniProtKB-KW"/>
</dbReference>
<proteinExistence type="inferred from homology"/>
<dbReference type="InterPro" id="IPR023574">
    <property type="entry name" value="Ribosomal_uL4_dom_sf"/>
</dbReference>
<dbReference type="EMBL" id="MHIO01000028">
    <property type="protein sequence ID" value="OGY53449.1"/>
    <property type="molecule type" value="Genomic_DNA"/>
</dbReference>
<evidence type="ECO:0000313" key="9">
    <source>
        <dbReference type="Proteomes" id="UP000177250"/>
    </source>
</evidence>
<comment type="function">
    <text evidence="5">Forms part of the polypeptide exit tunnel.</text>
</comment>
<dbReference type="GO" id="GO:1990904">
    <property type="term" value="C:ribonucleoprotein complex"/>
    <property type="evidence" value="ECO:0007669"/>
    <property type="project" value="UniProtKB-KW"/>
</dbReference>
<dbReference type="AlphaFoldDB" id="A0A1G1YMC6"/>
<comment type="similarity">
    <text evidence="1 5">Belongs to the universal ribosomal protein uL4 family.</text>
</comment>
<keyword evidence="5" id="KW-0699">rRNA-binding</keyword>
<organism evidence="8 9">
    <name type="scientific">Candidatus Buchananbacteria bacterium RIFCSPLOWO2_01_FULL_45_31</name>
    <dbReference type="NCBI Taxonomy" id="1797545"/>
    <lineage>
        <taxon>Bacteria</taxon>
        <taxon>Candidatus Buchananiibacteriota</taxon>
    </lineage>
</organism>
<dbReference type="InterPro" id="IPR002136">
    <property type="entry name" value="Ribosomal_uL4"/>
</dbReference>
<evidence type="ECO:0000256" key="1">
    <source>
        <dbReference type="ARBA" id="ARBA00010528"/>
    </source>
</evidence>
<dbReference type="SUPFAM" id="SSF52166">
    <property type="entry name" value="Ribosomal protein L4"/>
    <property type="match status" value="1"/>
</dbReference>
<dbReference type="PANTHER" id="PTHR10746:SF6">
    <property type="entry name" value="LARGE RIBOSOMAL SUBUNIT PROTEIN UL4M"/>
    <property type="match status" value="1"/>
</dbReference>
<comment type="subunit">
    <text evidence="5">Part of the 50S ribosomal subunit.</text>
</comment>
<dbReference type="InterPro" id="IPR013005">
    <property type="entry name" value="Ribosomal_uL4-like"/>
</dbReference>
<dbReference type="Gene3D" id="3.40.1370.10">
    <property type="match status" value="1"/>
</dbReference>
<dbReference type="HAMAP" id="MF_01328_B">
    <property type="entry name" value="Ribosomal_uL4_B"/>
    <property type="match status" value="1"/>
</dbReference>
<accession>A0A1G1YMC6</accession>
<comment type="caution">
    <text evidence="8">The sequence shown here is derived from an EMBL/GenBank/DDBJ whole genome shotgun (WGS) entry which is preliminary data.</text>
</comment>
<sequence length="233" mass="26179">MPKTTVYNQAGEKIKDLELNPAIFGIKAKPELIQQAVVAQQANRRQVLAHTKNKGEVRGGGKKPWRQKGTGRARHGSIRSPLWRGGGITFGPTNERNFSLKINKKAKRKALLMCLSDKAKNERIILVDNLELAEAKTKKFFQILLNLKLREKKNKLAKKTESAQAKKAKATKKRKSVLLVLPQKEEKLYRAGRNLESLGIIQADSLNVLAVLGHKYLLMPIDSLAKIEKTFLK</sequence>
<dbReference type="PANTHER" id="PTHR10746">
    <property type="entry name" value="50S RIBOSOMAL PROTEIN L4"/>
    <property type="match status" value="1"/>
</dbReference>
<dbReference type="NCBIfam" id="TIGR03953">
    <property type="entry name" value="rplD_bact"/>
    <property type="match status" value="1"/>
</dbReference>
<feature type="region of interest" description="Disordered" evidence="7">
    <location>
        <begin position="52"/>
        <end position="78"/>
    </location>
</feature>
<gene>
    <name evidence="5" type="primary">rplD</name>
    <name evidence="8" type="ORF">A3B15_00235</name>
</gene>
<dbReference type="Pfam" id="PF00573">
    <property type="entry name" value="Ribosomal_L4"/>
    <property type="match status" value="1"/>
</dbReference>
<protein>
    <recommendedName>
        <fullName evidence="4 5">Large ribosomal subunit protein uL4</fullName>
    </recommendedName>
</protein>
<name>A0A1G1YMC6_9BACT</name>
<comment type="function">
    <text evidence="5">One of the primary rRNA binding proteins, this protein initially binds near the 5'-end of the 23S rRNA. It is important during the early stages of 50S assembly. It makes multiple contacts with different domains of the 23S rRNA in the assembled 50S subunit and ribosome.</text>
</comment>
<dbReference type="Proteomes" id="UP000177250">
    <property type="component" value="Unassembled WGS sequence"/>
</dbReference>
<dbReference type="GO" id="GO:0003735">
    <property type="term" value="F:structural constituent of ribosome"/>
    <property type="evidence" value="ECO:0007669"/>
    <property type="project" value="InterPro"/>
</dbReference>
<evidence type="ECO:0000256" key="2">
    <source>
        <dbReference type="ARBA" id="ARBA00022980"/>
    </source>
</evidence>
<keyword evidence="3 5" id="KW-0687">Ribonucleoprotein</keyword>
<evidence type="ECO:0000256" key="3">
    <source>
        <dbReference type="ARBA" id="ARBA00023274"/>
    </source>
</evidence>
<evidence type="ECO:0000256" key="4">
    <source>
        <dbReference type="ARBA" id="ARBA00035244"/>
    </source>
</evidence>
<evidence type="ECO:0000256" key="6">
    <source>
        <dbReference type="SAM" id="Coils"/>
    </source>
</evidence>
<keyword evidence="6" id="KW-0175">Coiled coil</keyword>
<dbReference type="GO" id="GO:0006412">
    <property type="term" value="P:translation"/>
    <property type="evidence" value="ECO:0007669"/>
    <property type="project" value="UniProtKB-UniRule"/>
</dbReference>
<keyword evidence="5" id="KW-0694">RNA-binding</keyword>
<evidence type="ECO:0000256" key="5">
    <source>
        <dbReference type="HAMAP-Rule" id="MF_01328"/>
    </source>
</evidence>
<evidence type="ECO:0000256" key="7">
    <source>
        <dbReference type="SAM" id="MobiDB-lite"/>
    </source>
</evidence>
<keyword evidence="2 5" id="KW-0689">Ribosomal protein</keyword>
<dbReference type="GO" id="GO:0019843">
    <property type="term" value="F:rRNA binding"/>
    <property type="evidence" value="ECO:0007669"/>
    <property type="project" value="UniProtKB-UniRule"/>
</dbReference>
<feature type="compositionally biased region" description="Basic residues" evidence="7">
    <location>
        <begin position="60"/>
        <end position="77"/>
    </location>
</feature>
<evidence type="ECO:0000313" key="8">
    <source>
        <dbReference type="EMBL" id="OGY53449.1"/>
    </source>
</evidence>
<feature type="coiled-coil region" evidence="6">
    <location>
        <begin position="146"/>
        <end position="173"/>
    </location>
</feature>